<accession>A0AAN7D0W2</accession>
<reference evidence="2" key="2">
    <citation type="submission" date="2023-05" db="EMBL/GenBank/DDBJ databases">
        <authorList>
            <consortium name="Lawrence Berkeley National Laboratory"/>
            <person name="Steindorff A."/>
            <person name="Hensen N."/>
            <person name="Bonometti L."/>
            <person name="Westerberg I."/>
            <person name="Brannstrom I.O."/>
            <person name="Guillou S."/>
            <person name="Cros-Aarteil S."/>
            <person name="Calhoun S."/>
            <person name="Haridas S."/>
            <person name="Kuo A."/>
            <person name="Mondo S."/>
            <person name="Pangilinan J."/>
            <person name="Riley R."/>
            <person name="Labutti K."/>
            <person name="Andreopoulos B."/>
            <person name="Lipzen A."/>
            <person name="Chen C."/>
            <person name="Yanf M."/>
            <person name="Daum C."/>
            <person name="Ng V."/>
            <person name="Clum A."/>
            <person name="Ohm R."/>
            <person name="Martin F."/>
            <person name="Silar P."/>
            <person name="Natvig D."/>
            <person name="Lalanne C."/>
            <person name="Gautier V."/>
            <person name="Ament-Velasquez S.L."/>
            <person name="Kruys A."/>
            <person name="Hutchinson M.I."/>
            <person name="Powell A.J."/>
            <person name="Barry K."/>
            <person name="Miller A.N."/>
            <person name="Grigoriev I.V."/>
            <person name="Debuchy R."/>
            <person name="Gladieux P."/>
            <person name="Thoren M.H."/>
            <person name="Johannesson H."/>
        </authorList>
    </citation>
    <scope>NUCLEOTIDE SEQUENCE</scope>
    <source>
        <strain evidence="2">CBS 359.72</strain>
    </source>
</reference>
<dbReference type="PANTHER" id="PTHR33112:SF16">
    <property type="entry name" value="HETEROKARYON INCOMPATIBILITY DOMAIN-CONTAINING PROTEIN"/>
    <property type="match status" value="1"/>
</dbReference>
<dbReference type="EMBL" id="MU857612">
    <property type="protein sequence ID" value="KAK4250568.1"/>
    <property type="molecule type" value="Genomic_DNA"/>
</dbReference>
<dbReference type="Proteomes" id="UP001303647">
    <property type="component" value="Unassembled WGS sequence"/>
</dbReference>
<proteinExistence type="predicted"/>
<reference evidence="2" key="1">
    <citation type="journal article" date="2023" name="Mol. Phylogenet. Evol.">
        <title>Genome-scale phylogeny and comparative genomics of the fungal order Sordariales.</title>
        <authorList>
            <person name="Hensen N."/>
            <person name="Bonometti L."/>
            <person name="Westerberg I."/>
            <person name="Brannstrom I.O."/>
            <person name="Guillou S."/>
            <person name="Cros-Aarteil S."/>
            <person name="Calhoun S."/>
            <person name="Haridas S."/>
            <person name="Kuo A."/>
            <person name="Mondo S."/>
            <person name="Pangilinan J."/>
            <person name="Riley R."/>
            <person name="LaButti K."/>
            <person name="Andreopoulos B."/>
            <person name="Lipzen A."/>
            <person name="Chen C."/>
            <person name="Yan M."/>
            <person name="Daum C."/>
            <person name="Ng V."/>
            <person name="Clum A."/>
            <person name="Steindorff A."/>
            <person name="Ohm R.A."/>
            <person name="Martin F."/>
            <person name="Silar P."/>
            <person name="Natvig D.O."/>
            <person name="Lalanne C."/>
            <person name="Gautier V."/>
            <person name="Ament-Velasquez S.L."/>
            <person name="Kruys A."/>
            <person name="Hutchinson M.I."/>
            <person name="Powell A.J."/>
            <person name="Barry K."/>
            <person name="Miller A.N."/>
            <person name="Grigoriev I.V."/>
            <person name="Debuchy R."/>
            <person name="Gladieux P."/>
            <person name="Hiltunen Thoren M."/>
            <person name="Johannesson H."/>
        </authorList>
    </citation>
    <scope>NUCLEOTIDE SEQUENCE</scope>
    <source>
        <strain evidence="2">CBS 359.72</strain>
    </source>
</reference>
<dbReference type="InterPro" id="IPR010730">
    <property type="entry name" value="HET"/>
</dbReference>
<dbReference type="AlphaFoldDB" id="A0AAN7D0W2"/>
<protein>
    <submittedName>
        <fullName evidence="2">Heterokaryon incompatibility protein-domain-containing protein</fullName>
    </submittedName>
</protein>
<gene>
    <name evidence="2" type="ORF">C7999DRAFT_28905</name>
</gene>
<dbReference type="PANTHER" id="PTHR33112">
    <property type="entry name" value="DOMAIN PROTEIN, PUTATIVE-RELATED"/>
    <property type="match status" value="1"/>
</dbReference>
<organism evidence="2 3">
    <name type="scientific">Corynascus novoguineensis</name>
    <dbReference type="NCBI Taxonomy" id="1126955"/>
    <lineage>
        <taxon>Eukaryota</taxon>
        <taxon>Fungi</taxon>
        <taxon>Dikarya</taxon>
        <taxon>Ascomycota</taxon>
        <taxon>Pezizomycotina</taxon>
        <taxon>Sordariomycetes</taxon>
        <taxon>Sordariomycetidae</taxon>
        <taxon>Sordariales</taxon>
        <taxon>Chaetomiaceae</taxon>
        <taxon>Corynascus</taxon>
    </lineage>
</organism>
<evidence type="ECO:0000313" key="2">
    <source>
        <dbReference type="EMBL" id="KAK4250568.1"/>
    </source>
</evidence>
<evidence type="ECO:0000259" key="1">
    <source>
        <dbReference type="Pfam" id="PF06985"/>
    </source>
</evidence>
<comment type="caution">
    <text evidence="2">The sequence shown here is derived from an EMBL/GenBank/DDBJ whole genome shotgun (WGS) entry which is preliminary data.</text>
</comment>
<feature type="domain" description="Heterokaryon incompatibility" evidence="1">
    <location>
        <begin position="3"/>
        <end position="139"/>
    </location>
</feature>
<evidence type="ECO:0000313" key="3">
    <source>
        <dbReference type="Proteomes" id="UP001303647"/>
    </source>
</evidence>
<dbReference type="Pfam" id="PF06985">
    <property type="entry name" value="HET"/>
    <property type="match status" value="1"/>
</dbReference>
<sequence length="483" mass="55590">MKDLPLTFSDAVHLCRALGIPYLWIDSLCIIQGDDADWARESERMADVYGNATLTFSADGASSSQDGLLQPVTRRRLPPPLKFSCSSSPTADEGESNYVYGRRVFTYDGKGDSSRVHSFSNVPPWIYEPLRLRAWAFQEYLLSLRIVHFATGELLWDCRTIEACECRHQLDFSKRPQPNDPDHQCWYGPTMSTSSWWDLVERLSRRYLTYESDMLPALAGVAKVMSAEMPPGDCYIAGHWKSDLPFSLIWRRGGHMRYIRSHSYGDTTAPSHRQAKYIAPSWAWPSVVGPIYHDNDTHTKTYWHDLHKYWQEHVVCRVLSVSYELATSNPYGALRSGSIDIRGLTLMLYGCVDVQDTRRNGRHGRFKVRLKGDEIKVRFIRDEWQPDQAAGPEDVLYLPIVARRHHIEVPIKAPFYYVVQTKGLALKAVPEKDNTFVRVGLLRVHFYRRTQWALKELCQGKEPRAKDVLMSEFKLPERTVTII</sequence>
<name>A0AAN7D0W2_9PEZI</name>
<keyword evidence="3" id="KW-1185">Reference proteome</keyword>